<dbReference type="AlphaFoldDB" id="A0A4R8HGT8"/>
<evidence type="ECO:0000313" key="3">
    <source>
        <dbReference type="Proteomes" id="UP000295832"/>
    </source>
</evidence>
<keyword evidence="1" id="KW-0812">Transmembrane</keyword>
<gene>
    <name evidence="2" type="ORF">C7959_101200</name>
</gene>
<name>A0A4R8HGT8_9FIRM</name>
<accession>A0A4R8HGT8</accession>
<keyword evidence="3" id="KW-1185">Reference proteome</keyword>
<keyword evidence="1" id="KW-1133">Transmembrane helix</keyword>
<dbReference type="STRING" id="926561.GCA_000379025_00847"/>
<organism evidence="2 3">
    <name type="scientific">Orenia marismortui</name>
    <dbReference type="NCBI Taxonomy" id="46469"/>
    <lineage>
        <taxon>Bacteria</taxon>
        <taxon>Bacillati</taxon>
        <taxon>Bacillota</taxon>
        <taxon>Clostridia</taxon>
        <taxon>Halanaerobiales</taxon>
        <taxon>Halobacteroidaceae</taxon>
        <taxon>Orenia</taxon>
    </lineage>
</organism>
<dbReference type="Proteomes" id="UP000295832">
    <property type="component" value="Unassembled WGS sequence"/>
</dbReference>
<keyword evidence="1" id="KW-0472">Membrane</keyword>
<dbReference type="RefSeq" id="WP_018248043.1">
    <property type="nucleotide sequence ID" value="NZ_SOEG01000001.1"/>
</dbReference>
<reference evidence="2 3" key="1">
    <citation type="submission" date="2019-03" db="EMBL/GenBank/DDBJ databases">
        <title>Subsurface microbial communities from deep shales in Ohio and West Virginia, USA.</title>
        <authorList>
            <person name="Wrighton K."/>
        </authorList>
    </citation>
    <scope>NUCLEOTIDE SEQUENCE [LARGE SCALE GENOMIC DNA]</scope>
    <source>
        <strain evidence="2 3">MSL 6dP</strain>
    </source>
</reference>
<dbReference type="EMBL" id="SOEG01000001">
    <property type="protein sequence ID" value="TDX59312.1"/>
    <property type="molecule type" value="Genomic_DNA"/>
</dbReference>
<comment type="caution">
    <text evidence="2">The sequence shown here is derived from an EMBL/GenBank/DDBJ whole genome shotgun (WGS) entry which is preliminary data.</text>
</comment>
<evidence type="ECO:0000256" key="1">
    <source>
        <dbReference type="SAM" id="Phobius"/>
    </source>
</evidence>
<evidence type="ECO:0000313" key="2">
    <source>
        <dbReference type="EMBL" id="TDX59312.1"/>
    </source>
</evidence>
<proteinExistence type="predicted"/>
<sequence>MAEIRYCELCERNVEPTKKFNWLVFIFLCGLFYIPFYLLKDKKCPLCGSTHFSAPKKKG</sequence>
<feature type="transmembrane region" description="Helical" evidence="1">
    <location>
        <begin position="20"/>
        <end position="39"/>
    </location>
</feature>
<protein>
    <submittedName>
        <fullName evidence="2">Uncharacterized protein</fullName>
    </submittedName>
</protein>